<feature type="transmembrane region" description="Helical" evidence="5">
    <location>
        <begin position="20"/>
        <end position="41"/>
    </location>
</feature>
<dbReference type="PROSITE" id="PS51012">
    <property type="entry name" value="ABC_TM2"/>
    <property type="match status" value="1"/>
</dbReference>
<dbReference type="STRING" id="897.B2D07_09625"/>
<dbReference type="InterPro" id="IPR047817">
    <property type="entry name" value="ABC2_TM_bact-type"/>
</dbReference>
<dbReference type="InterPro" id="IPR000412">
    <property type="entry name" value="ABC_2_transport"/>
</dbReference>
<proteinExistence type="inferred from homology"/>
<comment type="similarity">
    <text evidence="5">Belongs to the ABC-2 integral membrane protein family.</text>
</comment>
<gene>
    <name evidence="7" type="ORF">dsmv_3024</name>
</gene>
<dbReference type="EMBL" id="ATHJ01000101">
    <property type="protein sequence ID" value="EPR37735.1"/>
    <property type="molecule type" value="Genomic_DNA"/>
</dbReference>
<keyword evidence="5" id="KW-1003">Cell membrane</keyword>
<dbReference type="InterPro" id="IPR013525">
    <property type="entry name" value="ABC2_TM"/>
</dbReference>
<dbReference type="eggNOG" id="COG0842">
    <property type="taxonomic scope" value="Bacteria"/>
</dbReference>
<feature type="transmembrane region" description="Helical" evidence="5">
    <location>
        <begin position="165"/>
        <end position="185"/>
    </location>
</feature>
<evidence type="ECO:0000313" key="7">
    <source>
        <dbReference type="EMBL" id="EPR37735.1"/>
    </source>
</evidence>
<accession>S7TM18</accession>
<keyword evidence="8" id="KW-1185">Reference proteome</keyword>
<protein>
    <recommendedName>
        <fullName evidence="5">Transport permease protein</fullName>
    </recommendedName>
</protein>
<evidence type="ECO:0000259" key="6">
    <source>
        <dbReference type="PROSITE" id="PS51012"/>
    </source>
</evidence>
<dbReference type="PANTHER" id="PTHR43332:SF2">
    <property type="entry name" value="INNER MEMBRANE TRANSPORT PERMEASE YADH"/>
    <property type="match status" value="1"/>
</dbReference>
<keyword evidence="5" id="KW-0813">Transport</keyword>
<feature type="transmembrane region" description="Helical" evidence="5">
    <location>
        <begin position="220"/>
        <end position="240"/>
    </location>
</feature>
<evidence type="ECO:0000256" key="1">
    <source>
        <dbReference type="ARBA" id="ARBA00004141"/>
    </source>
</evidence>
<comment type="caution">
    <text evidence="7">The sequence shown here is derived from an EMBL/GenBank/DDBJ whole genome shotgun (WGS) entry which is preliminary data.</text>
</comment>
<dbReference type="Pfam" id="PF01061">
    <property type="entry name" value="ABC2_membrane"/>
    <property type="match status" value="1"/>
</dbReference>
<keyword evidence="4 5" id="KW-0472">Membrane</keyword>
<organism evidence="7 8">
    <name type="scientific">Desulfococcus multivorans DSM 2059</name>
    <dbReference type="NCBI Taxonomy" id="1121405"/>
    <lineage>
        <taxon>Bacteria</taxon>
        <taxon>Pseudomonadati</taxon>
        <taxon>Thermodesulfobacteriota</taxon>
        <taxon>Desulfobacteria</taxon>
        <taxon>Desulfobacterales</taxon>
        <taxon>Desulfococcaceae</taxon>
        <taxon>Desulfococcus</taxon>
    </lineage>
</organism>
<evidence type="ECO:0000256" key="3">
    <source>
        <dbReference type="ARBA" id="ARBA00022989"/>
    </source>
</evidence>
<dbReference type="PRINTS" id="PR00164">
    <property type="entry name" value="ABC2TRNSPORT"/>
</dbReference>
<dbReference type="GO" id="GO:0043190">
    <property type="term" value="C:ATP-binding cassette (ABC) transporter complex"/>
    <property type="evidence" value="ECO:0007669"/>
    <property type="project" value="InterPro"/>
</dbReference>
<keyword evidence="2 5" id="KW-0812">Transmembrane</keyword>
<dbReference type="Proteomes" id="UP000014977">
    <property type="component" value="Unassembled WGS sequence"/>
</dbReference>
<evidence type="ECO:0000256" key="2">
    <source>
        <dbReference type="ARBA" id="ARBA00022692"/>
    </source>
</evidence>
<sequence length="245" mass="27148">MIRGWHAVYYRELLILKRRLWRMLASMSVSPLLYLIAFGYAMGGHIHVEGRAYTEFLIPGLVAMSSMTQAFGIASEINIARFYWHIFEEFQAAPISNMAYVTGEVLAGMTRALMAVCVILVLGAFFGVFLSYTPLFWAAVLLNSFVFASLAVALAMLVKSHADQAMINSFVIIPMAFLGGTFFPVERLPMWAQKLLAFLPLTHAARSIRASAFGHTPSPVGYGILLGLGVIFFFAAFRCVNKARD</sequence>
<name>S7TM18_DESML</name>
<feature type="transmembrane region" description="Helical" evidence="5">
    <location>
        <begin position="135"/>
        <end position="158"/>
    </location>
</feature>
<dbReference type="InterPro" id="IPR052522">
    <property type="entry name" value="ABC-2_transport_permease"/>
</dbReference>
<dbReference type="GO" id="GO:0140359">
    <property type="term" value="F:ABC-type transporter activity"/>
    <property type="evidence" value="ECO:0007669"/>
    <property type="project" value="InterPro"/>
</dbReference>
<feature type="transmembrane region" description="Helical" evidence="5">
    <location>
        <begin position="61"/>
        <end position="84"/>
    </location>
</feature>
<evidence type="ECO:0000313" key="8">
    <source>
        <dbReference type="Proteomes" id="UP000014977"/>
    </source>
</evidence>
<comment type="subcellular location">
    <subcellularLocation>
        <location evidence="5">Cell membrane</location>
        <topology evidence="5">Multi-pass membrane protein</topology>
    </subcellularLocation>
    <subcellularLocation>
        <location evidence="1">Membrane</location>
        <topology evidence="1">Multi-pass membrane protein</topology>
    </subcellularLocation>
</comment>
<evidence type="ECO:0000256" key="5">
    <source>
        <dbReference type="RuleBase" id="RU361157"/>
    </source>
</evidence>
<keyword evidence="3 5" id="KW-1133">Transmembrane helix</keyword>
<dbReference type="PANTHER" id="PTHR43332">
    <property type="entry name" value="INNER MEMBRANE TRANSPORT PERMEASE YADH-RELATED"/>
    <property type="match status" value="1"/>
</dbReference>
<dbReference type="RefSeq" id="WP_020878091.1">
    <property type="nucleotide sequence ID" value="NZ_ATHJ01000101.1"/>
</dbReference>
<reference evidence="7 8" key="1">
    <citation type="journal article" date="2013" name="Genome Announc.">
        <title>Draft genome sequences for three mercury-methylating, sulfate-reducing bacteria.</title>
        <authorList>
            <person name="Brown S.D."/>
            <person name="Hurt R.A.Jr."/>
            <person name="Gilmour C.C."/>
            <person name="Elias D.A."/>
        </authorList>
    </citation>
    <scope>NUCLEOTIDE SEQUENCE [LARGE SCALE GENOMIC DNA]</scope>
    <source>
        <strain evidence="7 8">DSM 2059</strain>
    </source>
</reference>
<dbReference type="AlphaFoldDB" id="S7TM18"/>
<evidence type="ECO:0000256" key="4">
    <source>
        <dbReference type="ARBA" id="ARBA00023136"/>
    </source>
</evidence>
<feature type="domain" description="ABC transmembrane type-2" evidence="6">
    <location>
        <begin position="22"/>
        <end position="243"/>
    </location>
</feature>
<dbReference type="PIRSF" id="PIRSF006648">
    <property type="entry name" value="DrrB"/>
    <property type="match status" value="1"/>
</dbReference>
<feature type="transmembrane region" description="Helical" evidence="5">
    <location>
        <begin position="105"/>
        <end position="129"/>
    </location>
</feature>